<accession>A0ABN3WII2</accession>
<evidence type="ECO:0000313" key="2">
    <source>
        <dbReference type="Proteomes" id="UP001501102"/>
    </source>
</evidence>
<keyword evidence="2" id="KW-1185">Reference proteome</keyword>
<reference evidence="1 2" key="1">
    <citation type="journal article" date="2019" name="Int. J. Syst. Evol. Microbiol.">
        <title>The Global Catalogue of Microorganisms (GCM) 10K type strain sequencing project: providing services to taxonomists for standard genome sequencing and annotation.</title>
        <authorList>
            <consortium name="The Broad Institute Genomics Platform"/>
            <consortium name="The Broad Institute Genome Sequencing Center for Infectious Disease"/>
            <person name="Wu L."/>
            <person name="Ma J."/>
        </authorList>
    </citation>
    <scope>NUCLEOTIDE SEQUENCE [LARGE SCALE GENOMIC DNA]</scope>
    <source>
        <strain evidence="1 2">JCM 4087</strain>
    </source>
</reference>
<dbReference type="Proteomes" id="UP001501102">
    <property type="component" value="Unassembled WGS sequence"/>
</dbReference>
<gene>
    <name evidence="1" type="ORF">GCM10020221_10820</name>
</gene>
<dbReference type="EMBL" id="BAAAXZ010000040">
    <property type="protein sequence ID" value="GAA2916703.1"/>
    <property type="molecule type" value="Genomic_DNA"/>
</dbReference>
<sequence length="113" mass="12099">MSDWYVLARSRRRAGGELPQGSVSNKHSLRAVLCRMPASAAGIRPSMPICHTALLFVMRRTTLAMTHPDITGAAPAMAPGQLPWRSAMPCSSTLALSLAVGHPTAVQPGWSYM</sequence>
<proteinExistence type="predicted"/>
<name>A0ABN3WII2_STRTU</name>
<protein>
    <submittedName>
        <fullName evidence="1">Uncharacterized protein</fullName>
    </submittedName>
</protein>
<organism evidence="1 2">
    <name type="scientific">Streptomyces thioluteus</name>
    <dbReference type="NCBI Taxonomy" id="66431"/>
    <lineage>
        <taxon>Bacteria</taxon>
        <taxon>Bacillati</taxon>
        <taxon>Actinomycetota</taxon>
        <taxon>Actinomycetes</taxon>
        <taxon>Kitasatosporales</taxon>
        <taxon>Streptomycetaceae</taxon>
        <taxon>Streptomyces</taxon>
    </lineage>
</organism>
<comment type="caution">
    <text evidence="1">The sequence shown here is derived from an EMBL/GenBank/DDBJ whole genome shotgun (WGS) entry which is preliminary data.</text>
</comment>
<evidence type="ECO:0000313" key="1">
    <source>
        <dbReference type="EMBL" id="GAA2916703.1"/>
    </source>
</evidence>